<sequence>MKDLKSQLTVVNSEMKANMSAFDRSDKSIEKYETRLRGLNRKLEVQQSVTESARKTYEKMVKEHGEGSKEAQKAAKEYNNQVASLNNLSRYVGRVEDDLAKLKEEQRISNSNWTKMGNKLDSAGNKMQAFGDRVSGVGNVMSTTLTPAVLGAGAAMGVVASSYEDSAVKIQNSLGLTAEEAKELTDISRNIYKNGFGESAEEIDHALLQTKQNIRDLNNEDLERITEKAFLLADTFESDVNEVTRAGNNVMKGFGIEADEAFDLMARGAQNGLNFSNEMFDNLSEYSTLFANMGYSAEEYFELLQKGTDAGVYNLDYINDVMKEFQIRIKDGSKTTTDAMGELSESTQEVWEQFEDGDKTVKDMSNAVLKELEGMDDQVAANQIGVELFGTKWEDLESTAMYSMSEIGEGIEDVDGTMDDMTKNAEQSILKQWKATWREAKEVLLPVGDTLLDFTRDVLPDVKDGIEDVTDWFEELDDEGKKNIVMLGGIAAAAGPVLSVVGGLSTGIGGLMKVTGGLSKGLGKVGGKGLLGRIGLMGVTGGPVGLAIAGVGALGVGIYALTSNTEDLKEVNFDVVKQMEEEITTLENVTTKFDEMKEVNKLTKDEMLEYMDTLALLEQTSAPDKVKELKTRQEELLEKSGFTNKEMQTFIDLNDDIIEKAPGTAQAISSEGEAYVETTEAIKQLTEEKLREQQIAARNELSKALENEKTLIEEKNALVQDNIALEQELNRLSEKRPKLQQELSSEQSKLNGLNRELKELEEDSYNIGGEKWQQKKEEVRQQEIAVSLVQAEYDGVRKLIDGKTEEYSENQNNLESKREQLKQTEGLVAEYEQLILAQVDVNAERGKGLEALDSEIAKQLEIRNGLRQQKEDGELTTQEYTRRVQEAQNEIDKLRDAKGELQTINELAKTDVYSGRISDIQREDKELGDVKNSANDINSLLGKDINKNVDVDDNGTADKVHDEATKKGNKNVDVSLARRNSIWDLIPSSVNVGINLIGGALGFAKGTDSHPGGVSWLGEEGPELVKHNNKWAMASLGLYDVPKGAQVFTNKETTKMISPIPGFASGISPAGEADRIIHSLRNNPFNKLLALLGKQSNTQTQPSRTNNSATDYTKDLLNATLQQNEILMQLLAKDTNPIIDVRSLGKGLEPVITETQTRKQKVREKFGV</sequence>
<gene>
    <name evidence="4" type="ORF">MUN87_01965</name>
</gene>
<dbReference type="EMBL" id="CP095071">
    <property type="protein sequence ID" value="UOQ85696.1"/>
    <property type="molecule type" value="Genomic_DNA"/>
</dbReference>
<feature type="coiled-coil region" evidence="2">
    <location>
        <begin position="800"/>
        <end position="907"/>
    </location>
</feature>
<keyword evidence="2" id="KW-0175">Coiled coil</keyword>
<accession>A0ABY4GND6</accession>
<keyword evidence="5" id="KW-1185">Reference proteome</keyword>
<protein>
    <submittedName>
        <fullName evidence="4">Phage tail tape measure protein</fullName>
    </submittedName>
</protein>
<feature type="coiled-coil region" evidence="2">
    <location>
        <begin position="22"/>
        <end position="105"/>
    </location>
</feature>
<dbReference type="InterPro" id="IPR010090">
    <property type="entry name" value="Phage_tape_meas"/>
</dbReference>
<name>A0ABY4GND6_9BACI</name>
<evidence type="ECO:0000313" key="5">
    <source>
        <dbReference type="Proteomes" id="UP000831537"/>
    </source>
</evidence>
<evidence type="ECO:0000313" key="4">
    <source>
        <dbReference type="EMBL" id="UOQ85696.1"/>
    </source>
</evidence>
<reference evidence="4 5" key="1">
    <citation type="submission" date="2022-04" db="EMBL/GenBank/DDBJ databases">
        <title>Gracilibacillus sp. isolated from saltern.</title>
        <authorList>
            <person name="Won M."/>
            <person name="Lee C.-M."/>
            <person name="Woen H.-Y."/>
            <person name="Kwon S.-W."/>
        </authorList>
    </citation>
    <scope>NUCLEOTIDE SEQUENCE [LARGE SCALE GENOMIC DNA]</scope>
    <source>
        <strain evidence="4 5">SSPM10-3</strain>
    </source>
</reference>
<dbReference type="Pfam" id="PF10145">
    <property type="entry name" value="PhageMin_Tail"/>
    <property type="match status" value="1"/>
</dbReference>
<proteinExistence type="predicted"/>
<feature type="coiled-coil region" evidence="2">
    <location>
        <begin position="687"/>
        <end position="763"/>
    </location>
</feature>
<evidence type="ECO:0000259" key="3">
    <source>
        <dbReference type="Pfam" id="PF10145"/>
    </source>
</evidence>
<organism evidence="4 5">
    <name type="scientific">Gracilibacillus salinarum</name>
    <dbReference type="NCBI Taxonomy" id="2932255"/>
    <lineage>
        <taxon>Bacteria</taxon>
        <taxon>Bacillati</taxon>
        <taxon>Bacillota</taxon>
        <taxon>Bacilli</taxon>
        <taxon>Bacillales</taxon>
        <taxon>Bacillaceae</taxon>
        <taxon>Gracilibacillus</taxon>
    </lineage>
</organism>
<evidence type="ECO:0000256" key="1">
    <source>
        <dbReference type="ARBA" id="ARBA00022612"/>
    </source>
</evidence>
<dbReference type="RefSeq" id="WP_244745843.1">
    <property type="nucleotide sequence ID" value="NZ_CP095071.1"/>
</dbReference>
<feature type="domain" description="Phage tail tape measure protein" evidence="3">
    <location>
        <begin position="195"/>
        <end position="390"/>
    </location>
</feature>
<dbReference type="PANTHER" id="PTHR37813">
    <property type="entry name" value="FELS-2 PROPHAGE PROTEIN"/>
    <property type="match status" value="1"/>
</dbReference>
<dbReference type="PANTHER" id="PTHR37813:SF1">
    <property type="entry name" value="FELS-2 PROPHAGE PROTEIN"/>
    <property type="match status" value="1"/>
</dbReference>
<keyword evidence="1" id="KW-1188">Viral release from host cell</keyword>
<dbReference type="Proteomes" id="UP000831537">
    <property type="component" value="Chromosome"/>
</dbReference>
<evidence type="ECO:0000256" key="2">
    <source>
        <dbReference type="SAM" id="Coils"/>
    </source>
</evidence>